<dbReference type="Proteomes" id="UP000838763">
    <property type="component" value="Unassembled WGS sequence"/>
</dbReference>
<reference evidence="1" key="1">
    <citation type="submission" date="2022-11" db="EMBL/GenBank/DDBJ databases">
        <authorList>
            <person name="Scott C."/>
            <person name="Bruce N."/>
        </authorList>
    </citation>
    <scope>NUCLEOTIDE SEQUENCE</scope>
</reference>
<keyword evidence="2" id="KW-1185">Reference proteome</keyword>
<sequence length="59" mass="6248">MDGRNVPALQGPSSADAATVQLASFVYKYSRKASFAPTSLDPTDSDVFRAGGVVDRLQD</sequence>
<comment type="caution">
    <text evidence="1">The sequence shown here is derived from an EMBL/GenBank/DDBJ whole genome shotgun (WGS) entry which is preliminary data.</text>
</comment>
<evidence type="ECO:0000313" key="1">
    <source>
        <dbReference type="EMBL" id="CAI4219383.1"/>
    </source>
</evidence>
<proteinExistence type="predicted"/>
<dbReference type="AlphaFoldDB" id="A0A9P1HC82"/>
<name>A0A9P1HC82_9PEZI</name>
<organism evidence="1 2">
    <name type="scientific">Parascedosporium putredinis</name>
    <dbReference type="NCBI Taxonomy" id="1442378"/>
    <lineage>
        <taxon>Eukaryota</taxon>
        <taxon>Fungi</taxon>
        <taxon>Dikarya</taxon>
        <taxon>Ascomycota</taxon>
        <taxon>Pezizomycotina</taxon>
        <taxon>Sordariomycetes</taxon>
        <taxon>Hypocreomycetidae</taxon>
        <taxon>Microascales</taxon>
        <taxon>Microascaceae</taxon>
        <taxon>Parascedosporium</taxon>
    </lineage>
</organism>
<dbReference type="EMBL" id="CALLCH030000019">
    <property type="protein sequence ID" value="CAI4219383.1"/>
    <property type="molecule type" value="Genomic_DNA"/>
</dbReference>
<protein>
    <submittedName>
        <fullName evidence="1">Uncharacterized protein</fullName>
    </submittedName>
</protein>
<accession>A0A9P1HC82</accession>
<gene>
    <name evidence="1" type="ORF">PPNO1_LOCUS8948</name>
</gene>
<evidence type="ECO:0000313" key="2">
    <source>
        <dbReference type="Proteomes" id="UP000838763"/>
    </source>
</evidence>